<dbReference type="GO" id="GO:0016301">
    <property type="term" value="F:kinase activity"/>
    <property type="evidence" value="ECO:0007669"/>
    <property type="project" value="UniProtKB-KW"/>
</dbReference>
<accession>A0A6A3BPV7</accession>
<organism evidence="1 2">
    <name type="scientific">Hibiscus syriacus</name>
    <name type="common">Rose of Sharon</name>
    <dbReference type="NCBI Taxonomy" id="106335"/>
    <lineage>
        <taxon>Eukaryota</taxon>
        <taxon>Viridiplantae</taxon>
        <taxon>Streptophyta</taxon>
        <taxon>Embryophyta</taxon>
        <taxon>Tracheophyta</taxon>
        <taxon>Spermatophyta</taxon>
        <taxon>Magnoliopsida</taxon>
        <taxon>eudicotyledons</taxon>
        <taxon>Gunneridae</taxon>
        <taxon>Pentapetalae</taxon>
        <taxon>rosids</taxon>
        <taxon>malvids</taxon>
        <taxon>Malvales</taxon>
        <taxon>Malvaceae</taxon>
        <taxon>Malvoideae</taxon>
        <taxon>Hibiscus</taxon>
    </lineage>
</organism>
<dbReference type="AlphaFoldDB" id="A0A6A3BPV7"/>
<name>A0A6A3BPV7_HIBSY</name>
<sequence>MYGDEKGAPGFDAGNLGIMVDILSSLAVDLDKVGLHQDQVHGSTWEGREVPRVSHFPSVALVDLAHLAAMVVDQVPSVLMLTTFSQGSLGVGKQYFESIMDEVASLFPGAIKIGSINCETELSLCKELAARPGRAPRLFVYSYKGSEKGYLEEYKGDLTAKNVKSFCQDHLRRFSKRISLKHFDLSSSNAENHLKVMLLSTKKDTPVIWRVLSGLYHKRFTFYDVEVHDVSDPVVKKLGVDELPAIIGWLSNGEKHILKSGISVKDLKSAIKDLSSILDNFEKKNKKVASSQTREKQRDSKEGQLPLLTASNFDALCGDKAPVCTIGAFRSTKARDKLESLLSKVSQKSLSRRQYAASGSRDSVSYVLLDATKQESFLGAFDKSGFKSMDNLLVVYKPRKGKFAAFTGDMSIEEVEKFVSAVLNGDVQFTKTRQKPVLK</sequence>
<dbReference type="EMBL" id="VEPZ02000825">
    <property type="protein sequence ID" value="KAE8717378.1"/>
    <property type="molecule type" value="Genomic_DNA"/>
</dbReference>
<reference evidence="1" key="1">
    <citation type="submission" date="2019-09" db="EMBL/GenBank/DDBJ databases">
        <title>Draft genome information of white flower Hibiscus syriacus.</title>
        <authorList>
            <person name="Kim Y.-M."/>
        </authorList>
    </citation>
    <scope>NUCLEOTIDE SEQUENCE [LARGE SCALE GENOMIC DNA]</scope>
    <source>
        <strain evidence="1">YM2019G1</strain>
    </source>
</reference>
<dbReference type="PANTHER" id="PTHR45184:SF1">
    <property type="entry name" value="DNAJ PROTEIN ERDJ3A"/>
    <property type="match status" value="1"/>
</dbReference>
<dbReference type="Proteomes" id="UP000436088">
    <property type="component" value="Unassembled WGS sequence"/>
</dbReference>
<proteinExistence type="predicted"/>
<comment type="caution">
    <text evidence="1">The sequence shown here is derived from an EMBL/GenBank/DDBJ whole genome shotgun (WGS) entry which is preliminary data.</text>
</comment>
<dbReference type="InterPro" id="IPR036249">
    <property type="entry name" value="Thioredoxin-like_sf"/>
</dbReference>
<protein>
    <submittedName>
        <fullName evidence="1">Serine/threonine-protein kinase WNK5-like</fullName>
    </submittedName>
</protein>
<dbReference type="InterPro" id="IPR052842">
    <property type="entry name" value="ER_Co-chaperone"/>
</dbReference>
<evidence type="ECO:0000313" key="1">
    <source>
        <dbReference type="EMBL" id="KAE8717378.1"/>
    </source>
</evidence>
<keyword evidence="2" id="KW-1185">Reference proteome</keyword>
<gene>
    <name evidence="1" type="ORF">F3Y22_tig00110050pilonHSYRG00137</name>
</gene>
<dbReference type="Gene3D" id="3.40.30.10">
    <property type="entry name" value="Glutaredoxin"/>
    <property type="match status" value="2"/>
</dbReference>
<evidence type="ECO:0000313" key="2">
    <source>
        <dbReference type="Proteomes" id="UP000436088"/>
    </source>
</evidence>
<dbReference type="SUPFAM" id="SSF52833">
    <property type="entry name" value="Thioredoxin-like"/>
    <property type="match status" value="2"/>
</dbReference>
<dbReference type="PANTHER" id="PTHR45184">
    <property type="entry name" value="DNAJ PROTEIN ERDJ3A"/>
    <property type="match status" value="1"/>
</dbReference>